<dbReference type="Proteomes" id="UP000008044">
    <property type="component" value="Chromosome"/>
</dbReference>
<dbReference type="EMBL" id="CP003415">
    <property type="protein sequence ID" value="AFI89751.1"/>
    <property type="molecule type" value="Genomic_DNA"/>
</dbReference>
<dbReference type="HOGENOM" id="CLU_1183566_0_0_6"/>
<dbReference type="SUPFAM" id="SSF48403">
    <property type="entry name" value="Ankyrin repeat"/>
    <property type="match status" value="1"/>
</dbReference>
<dbReference type="RefSeq" id="WP_014699409.1">
    <property type="nucleotide sequence ID" value="NC_017845.1"/>
</dbReference>
<evidence type="ECO:0000313" key="2">
    <source>
        <dbReference type="Proteomes" id="UP000008044"/>
    </source>
</evidence>
<organism evidence="1 2">
    <name type="scientific">Pectobacterium parmentieri</name>
    <dbReference type="NCBI Taxonomy" id="1905730"/>
    <lineage>
        <taxon>Bacteria</taxon>
        <taxon>Pseudomonadati</taxon>
        <taxon>Pseudomonadota</taxon>
        <taxon>Gammaproteobacteria</taxon>
        <taxon>Enterobacterales</taxon>
        <taxon>Pectobacteriaceae</taxon>
        <taxon>Pectobacterium</taxon>
    </lineage>
</organism>
<dbReference type="OrthoDB" id="6625250at2"/>
<gene>
    <name evidence="1" type="ordered locus">W5S_1659</name>
</gene>
<evidence type="ECO:0008006" key="3">
    <source>
        <dbReference type="Google" id="ProtNLM"/>
    </source>
</evidence>
<proteinExistence type="predicted"/>
<dbReference type="KEGG" id="pec:W5S_1659"/>
<name>A0A0H3I758_PECPM</name>
<dbReference type="AlphaFoldDB" id="A0A0H3I758"/>
<accession>A0A0H3I758</accession>
<sequence>MNDECNSIIDFSLEMLKSYSDPSYLNELGQSLIFEEVIWTPKHLNALKLKGFDINKTDYLGKTPIFYCKKCFKFQLLLANRANRHHVDNNNQNLLFFENHIENIKTILFLGMDLNVIDSFGNNFLSYAPFHQYPELFTDKLNKFSGDNANIFQVYEKSEEALKLLEKESIKFTLSPKIILNYDPQKEKNTIIHLVSYLKDKTEESKIRFIYSPSDDSPVQIYTLHQLSNII</sequence>
<reference evidence="1 2" key="1">
    <citation type="journal article" date="2012" name="J. Bacteriol.">
        <title>Genome sequence of Pectobacterium sp. strain SCC3193.</title>
        <authorList>
            <person name="Koskinen J.P."/>
            <person name="Laine P."/>
            <person name="Niemi O."/>
            <person name="Nykyri J."/>
            <person name="Harjunpaa H."/>
            <person name="Auvinen P."/>
            <person name="Paulin L."/>
            <person name="Pirhonen M."/>
            <person name="Palva T."/>
            <person name="Holm L."/>
        </authorList>
    </citation>
    <scope>NUCLEOTIDE SEQUENCE [LARGE SCALE GENOMIC DNA]</scope>
    <source>
        <strain evidence="1 2">SCC3193</strain>
    </source>
</reference>
<dbReference type="eggNOG" id="COG0666">
    <property type="taxonomic scope" value="Bacteria"/>
</dbReference>
<dbReference type="STRING" id="1905730.W5S_1659"/>
<dbReference type="Gene3D" id="1.25.40.20">
    <property type="entry name" value="Ankyrin repeat-containing domain"/>
    <property type="match status" value="1"/>
</dbReference>
<evidence type="ECO:0000313" key="1">
    <source>
        <dbReference type="EMBL" id="AFI89751.1"/>
    </source>
</evidence>
<dbReference type="InterPro" id="IPR036770">
    <property type="entry name" value="Ankyrin_rpt-contain_sf"/>
</dbReference>
<protein>
    <recommendedName>
        <fullName evidence="3">Ankyrin repeat domain-containing protein</fullName>
    </recommendedName>
</protein>